<evidence type="ECO:0000313" key="2">
    <source>
        <dbReference type="EMBL" id="KAJ1368141.1"/>
    </source>
</evidence>
<protein>
    <submittedName>
        <fullName evidence="2">Uncharacterized protein</fullName>
    </submittedName>
</protein>
<sequence length="313" mass="34597">MRENELNASAIRTQCDGGACKINEGNVWSVNKRTFVGACDRVAANVRRGAYPTPPFGWHHSCPGAHRDGVWSGPVDGGSRIPDKPWSHNDNTVVEIAGTHYGGGVAMYSPGMTSQRKVLDSFEWSKAVSWLSAPDVLLVQTGCCYEERGSGHLYAENRESIALMMKERLKGVRLITDDPSLALRCFVGTVHSVHMTSPTYGSAFIGLPNGMHTIQVMKGEKVYAEFSVKISDSNPLTKKWILVNHSILRSNVVVVASLVFLVLIAFLFACRQRLTSVLNRRGFLTGSSDTFERIPLYKSDDEDEEDVFDLQKL</sequence>
<dbReference type="Proteomes" id="UP001196413">
    <property type="component" value="Unassembled WGS sequence"/>
</dbReference>
<name>A0AAD5R2B9_PARTN</name>
<proteinExistence type="predicted"/>
<organism evidence="2 3">
    <name type="scientific">Parelaphostrongylus tenuis</name>
    <name type="common">Meningeal worm</name>
    <dbReference type="NCBI Taxonomy" id="148309"/>
    <lineage>
        <taxon>Eukaryota</taxon>
        <taxon>Metazoa</taxon>
        <taxon>Ecdysozoa</taxon>
        <taxon>Nematoda</taxon>
        <taxon>Chromadorea</taxon>
        <taxon>Rhabditida</taxon>
        <taxon>Rhabditina</taxon>
        <taxon>Rhabditomorpha</taxon>
        <taxon>Strongyloidea</taxon>
        <taxon>Metastrongylidae</taxon>
        <taxon>Parelaphostrongylus</taxon>
    </lineage>
</organism>
<keyword evidence="1" id="KW-0812">Transmembrane</keyword>
<accession>A0AAD5R2B9</accession>
<keyword evidence="1" id="KW-1133">Transmembrane helix</keyword>
<reference evidence="2" key="1">
    <citation type="submission" date="2021-06" db="EMBL/GenBank/DDBJ databases">
        <title>Parelaphostrongylus tenuis whole genome reference sequence.</title>
        <authorList>
            <person name="Garwood T.J."/>
            <person name="Larsen P.A."/>
            <person name="Fountain-Jones N.M."/>
            <person name="Garbe J.R."/>
            <person name="Macchietto M.G."/>
            <person name="Kania S.A."/>
            <person name="Gerhold R.W."/>
            <person name="Richards J.E."/>
            <person name="Wolf T.M."/>
        </authorList>
    </citation>
    <scope>NUCLEOTIDE SEQUENCE</scope>
    <source>
        <strain evidence="2">MNPRO001-30</strain>
        <tissue evidence="2">Meninges</tissue>
    </source>
</reference>
<evidence type="ECO:0000313" key="3">
    <source>
        <dbReference type="Proteomes" id="UP001196413"/>
    </source>
</evidence>
<evidence type="ECO:0000256" key="1">
    <source>
        <dbReference type="SAM" id="Phobius"/>
    </source>
</evidence>
<dbReference type="AlphaFoldDB" id="A0AAD5R2B9"/>
<gene>
    <name evidence="2" type="ORF">KIN20_029210</name>
</gene>
<keyword evidence="1" id="KW-0472">Membrane</keyword>
<dbReference type="EMBL" id="JAHQIW010006092">
    <property type="protein sequence ID" value="KAJ1368141.1"/>
    <property type="molecule type" value="Genomic_DNA"/>
</dbReference>
<feature type="transmembrane region" description="Helical" evidence="1">
    <location>
        <begin position="252"/>
        <end position="270"/>
    </location>
</feature>
<keyword evidence="3" id="KW-1185">Reference proteome</keyword>
<comment type="caution">
    <text evidence="2">The sequence shown here is derived from an EMBL/GenBank/DDBJ whole genome shotgun (WGS) entry which is preliminary data.</text>
</comment>